<feature type="transmembrane region" description="Helical" evidence="1">
    <location>
        <begin position="129"/>
        <end position="152"/>
    </location>
</feature>
<feature type="transmembrane region" description="Helical" evidence="1">
    <location>
        <begin position="20"/>
        <end position="42"/>
    </location>
</feature>
<dbReference type="EMBL" id="AGFM01000036">
    <property type="protein sequence ID" value="EHJ60638.1"/>
    <property type="molecule type" value="Genomic_DNA"/>
</dbReference>
<feature type="transmembrane region" description="Helical" evidence="1">
    <location>
        <begin position="274"/>
        <end position="292"/>
    </location>
</feature>
<dbReference type="STRING" id="1088721.JI59_07940"/>
<keyword evidence="3" id="KW-1185">Reference proteome</keyword>
<feature type="transmembrane region" description="Helical" evidence="1">
    <location>
        <begin position="54"/>
        <end position="74"/>
    </location>
</feature>
<evidence type="ECO:0000256" key="1">
    <source>
        <dbReference type="SAM" id="Phobius"/>
    </source>
</evidence>
<evidence type="ECO:0000313" key="3">
    <source>
        <dbReference type="Proteomes" id="UP000004030"/>
    </source>
</evidence>
<feature type="transmembrane region" description="Helical" evidence="1">
    <location>
        <begin position="86"/>
        <end position="108"/>
    </location>
</feature>
<feature type="transmembrane region" description="Helical" evidence="1">
    <location>
        <begin position="164"/>
        <end position="181"/>
    </location>
</feature>
<proteinExistence type="predicted"/>
<dbReference type="KEGG" id="npn:JI59_07940"/>
<accession>G6EDL0</accession>
<dbReference type="AlphaFoldDB" id="G6EDL0"/>
<organism evidence="2 3">
    <name type="scientific">Novosphingobium pentaromativorans US6-1</name>
    <dbReference type="NCBI Taxonomy" id="1088721"/>
    <lineage>
        <taxon>Bacteria</taxon>
        <taxon>Pseudomonadati</taxon>
        <taxon>Pseudomonadota</taxon>
        <taxon>Alphaproteobacteria</taxon>
        <taxon>Sphingomonadales</taxon>
        <taxon>Sphingomonadaceae</taxon>
        <taxon>Novosphingobium</taxon>
    </lineage>
</organism>
<keyword evidence="1" id="KW-0472">Membrane</keyword>
<dbReference type="Proteomes" id="UP000004030">
    <property type="component" value="Unassembled WGS sequence"/>
</dbReference>
<keyword evidence="1" id="KW-0812">Transmembrane</keyword>
<reference evidence="2 3" key="1">
    <citation type="journal article" date="2012" name="J. Bacteriol.">
        <title>Genome sequence of benzo(a)pyrene-degrading bacterium Novosphingobium pentaromativorans US6-1.</title>
        <authorList>
            <person name="Luo Y.R."/>
            <person name="Kang S.G."/>
            <person name="Kim S.J."/>
            <person name="Kim M.R."/>
            <person name="Li N."/>
            <person name="Lee J.H."/>
            <person name="Kwon K.K."/>
        </authorList>
    </citation>
    <scope>NUCLEOTIDE SEQUENCE [LARGE SCALE GENOMIC DNA]</scope>
    <source>
        <strain evidence="2 3">US6-1</strain>
    </source>
</reference>
<dbReference type="PATRIC" id="fig|1088721.3.peg.2402"/>
<evidence type="ECO:0000313" key="2">
    <source>
        <dbReference type="EMBL" id="EHJ60638.1"/>
    </source>
</evidence>
<protein>
    <recommendedName>
        <fullName evidence="4">Flippase-like domain-containing protein</fullName>
    </recommendedName>
</protein>
<keyword evidence="1" id="KW-1133">Transmembrane helix</keyword>
<name>G6EDL0_9SPHN</name>
<comment type="caution">
    <text evidence="2">The sequence shown here is derived from an EMBL/GenBank/DDBJ whole genome shotgun (WGS) entry which is preliminary data.</text>
</comment>
<dbReference type="eggNOG" id="ENOG50337CJ">
    <property type="taxonomic scope" value="Bacteria"/>
</dbReference>
<gene>
    <name evidence="2" type="ORF">NSU_2431</name>
</gene>
<sequence>MAPDFELRAQDTFSRLRSAVSLPLAFTGLIALAVILTLRGMDMQQVLVMVPRQPLFWFVFAAFYLCGPMSEWIIFHKLWALPAGGFGALMRKLVCNELLLGYLGEAYFYTWARRHSAMTNAPFAAIKDVAILSAMVGNAITLVLLVLTWPIVHSTRLGMENTSLVFSLVAVLATSIAVMAFRRRLFSLDRRELAFISFMHLARIVVATVLSALLWHMVLPDVPIIWWLFLATLRLLISRLPLVPNKDVVFAGLAVLTLGHETSIAILMTMMASAILLVHLLVGTGLVIGDLVRGEKPA</sequence>
<feature type="transmembrane region" description="Helical" evidence="1">
    <location>
        <begin position="193"/>
        <end position="218"/>
    </location>
</feature>
<evidence type="ECO:0008006" key="4">
    <source>
        <dbReference type="Google" id="ProtNLM"/>
    </source>
</evidence>
<feature type="transmembrane region" description="Helical" evidence="1">
    <location>
        <begin position="224"/>
        <end position="242"/>
    </location>
</feature>